<sequence>MYSDTLIKCSANLTNIATDFSIFVILNIGVKIKPSLRDTMTHLNLGFIVDMNDDESRKSHWLIQQKLLITITLIPAVHLTKY</sequence>
<dbReference type="Proteomes" id="UP000278855">
    <property type="component" value="Unassembled WGS sequence"/>
</dbReference>
<comment type="caution">
    <text evidence="1">The sequence shown here is derived from an EMBL/GenBank/DDBJ whole genome shotgun (WGS) entry which is preliminary data.</text>
</comment>
<evidence type="ECO:0000313" key="1">
    <source>
        <dbReference type="EMBL" id="RPA34311.1"/>
    </source>
</evidence>
<protein>
    <submittedName>
        <fullName evidence="1">Uncharacterized protein</fullName>
    </submittedName>
</protein>
<gene>
    <name evidence="1" type="ORF">EGC77_01080</name>
</gene>
<dbReference type="EMBL" id="RKKB01000001">
    <property type="protein sequence ID" value="RPA34311.1"/>
    <property type="molecule type" value="Genomic_DNA"/>
</dbReference>
<dbReference type="AlphaFoldDB" id="A0A3N4EL61"/>
<proteinExistence type="predicted"/>
<name>A0A3N4EL61_9GAMM</name>
<accession>A0A3N4EL61</accession>
<organism evidence="1 2">
    <name type="scientific">Shewanella psychromarinicola</name>
    <dbReference type="NCBI Taxonomy" id="2487742"/>
    <lineage>
        <taxon>Bacteria</taxon>
        <taxon>Pseudomonadati</taxon>
        <taxon>Pseudomonadota</taxon>
        <taxon>Gammaproteobacteria</taxon>
        <taxon>Alteromonadales</taxon>
        <taxon>Shewanellaceae</taxon>
        <taxon>Shewanella</taxon>
    </lineage>
</organism>
<reference evidence="2" key="1">
    <citation type="submission" date="2018-11" db="EMBL/GenBank/DDBJ databases">
        <title>Shewanella sp. R106.</title>
        <authorList>
            <person name="Hwang Y.J."/>
            <person name="Hwang C.Y."/>
        </authorList>
    </citation>
    <scope>NUCLEOTIDE SEQUENCE [LARGE SCALE GENOMIC DNA]</scope>
    <source>
        <strain evidence="2">R106</strain>
    </source>
</reference>
<evidence type="ECO:0000313" key="2">
    <source>
        <dbReference type="Proteomes" id="UP000278855"/>
    </source>
</evidence>